<dbReference type="InterPro" id="IPR029058">
    <property type="entry name" value="AB_hydrolase_fold"/>
</dbReference>
<reference evidence="2 3" key="1">
    <citation type="submission" date="2020-08" db="EMBL/GenBank/DDBJ databases">
        <title>Above-ground endophytic microbial communities from plants in different locations in the United States.</title>
        <authorList>
            <person name="Frank C."/>
        </authorList>
    </citation>
    <scope>NUCLEOTIDE SEQUENCE [LARGE SCALE GENOMIC DNA]</scope>
    <source>
        <strain evidence="2 3">WP4_2_2</strain>
    </source>
</reference>
<name>A0A7W9TVF2_9BURK</name>
<evidence type="ECO:0000313" key="3">
    <source>
        <dbReference type="Proteomes" id="UP000571554"/>
    </source>
</evidence>
<dbReference type="InterPro" id="IPR050471">
    <property type="entry name" value="AB_hydrolase"/>
</dbReference>
<evidence type="ECO:0000259" key="1">
    <source>
        <dbReference type="Pfam" id="PF00561"/>
    </source>
</evidence>
<dbReference type="Proteomes" id="UP000571554">
    <property type="component" value="Unassembled WGS sequence"/>
</dbReference>
<sequence>MNTNRSSGVETQFVEVSGVRYAMRRFGNSNGGLPLLCLQHFTGTLDNWDPEIVDALAEDREIILFENAGVGRSTGTVPGTIAEMAAHAMKFIDAIGVPKLHILGFSLGGFLAQEIAIEMPDRVSRIILSGTAPEGGEGAGMDRPELVAIYTDSNMPMSEKLKRLFFPSTADGEAAASAFVSRLDTRSAERDLPAGPEVAGTQLQAMIAWANWKGDVSGKLAKIGHPVLVTNGDNDIMIPTHNSFTLGKNLPNATLIVYPNSGHGALFQYASAYTAHVREFLRGE</sequence>
<dbReference type="InterPro" id="IPR000073">
    <property type="entry name" value="AB_hydrolase_1"/>
</dbReference>
<evidence type="ECO:0000313" key="2">
    <source>
        <dbReference type="EMBL" id="MBB6102143.1"/>
    </source>
</evidence>
<dbReference type="PANTHER" id="PTHR43433">
    <property type="entry name" value="HYDROLASE, ALPHA/BETA FOLD FAMILY PROTEIN"/>
    <property type="match status" value="1"/>
</dbReference>
<feature type="domain" description="AB hydrolase-1" evidence="1">
    <location>
        <begin position="34"/>
        <end position="267"/>
    </location>
</feature>
<accession>A0A7W9TVF2</accession>
<dbReference type="EMBL" id="JACHBW010000004">
    <property type="protein sequence ID" value="MBB6102143.1"/>
    <property type="molecule type" value="Genomic_DNA"/>
</dbReference>
<dbReference type="Gene3D" id="3.40.50.1820">
    <property type="entry name" value="alpha/beta hydrolase"/>
    <property type="match status" value="1"/>
</dbReference>
<dbReference type="Pfam" id="PF00561">
    <property type="entry name" value="Abhydrolase_1"/>
    <property type="match status" value="1"/>
</dbReference>
<organism evidence="2 3">
    <name type="scientific">Paraburkholderia bannensis</name>
    <dbReference type="NCBI Taxonomy" id="765414"/>
    <lineage>
        <taxon>Bacteria</taxon>
        <taxon>Pseudomonadati</taxon>
        <taxon>Pseudomonadota</taxon>
        <taxon>Betaproteobacteria</taxon>
        <taxon>Burkholderiales</taxon>
        <taxon>Burkholderiaceae</taxon>
        <taxon>Paraburkholderia</taxon>
    </lineage>
</organism>
<dbReference type="AlphaFoldDB" id="A0A7W9TVF2"/>
<dbReference type="PRINTS" id="PR00111">
    <property type="entry name" value="ABHYDROLASE"/>
</dbReference>
<proteinExistence type="predicted"/>
<gene>
    <name evidence="2" type="ORF">F4827_001991</name>
</gene>
<comment type="caution">
    <text evidence="2">The sequence shown here is derived from an EMBL/GenBank/DDBJ whole genome shotgun (WGS) entry which is preliminary data.</text>
</comment>
<keyword evidence="3" id="KW-1185">Reference proteome</keyword>
<dbReference type="PANTHER" id="PTHR43433:SF5">
    <property type="entry name" value="AB HYDROLASE-1 DOMAIN-CONTAINING PROTEIN"/>
    <property type="match status" value="1"/>
</dbReference>
<dbReference type="SUPFAM" id="SSF53474">
    <property type="entry name" value="alpha/beta-Hydrolases"/>
    <property type="match status" value="1"/>
</dbReference>
<protein>
    <submittedName>
        <fullName evidence="2">Pimeloyl-ACP methyl ester carboxylesterase</fullName>
    </submittedName>
</protein>